<dbReference type="InterPro" id="IPR028089">
    <property type="entry name" value="DUF4455"/>
</dbReference>
<sequence>MNETDNNDNNNNNLSGGKIKNVIDKKTREKDIEIWEISGLDSDFEPRSKPSEIIKKLEEKKKARHDKLIKNLMKDFNKINEDVEKNIKISSMEFKGHLNYYVDELNEIINKMDGPEIVKASNATFKEIEKKSMDNKLLLHDMIKELHNDLNKFEDERCKKNKKLLHVKCEEIRRNGFFLPYELQSFVENEILKMNQLSLNNRRCYADLKLNLVLLTENSFKTFFQKLLCTQEKWVQTMIDKALLKMHTVSSKCIRFELKSYELPLIPSPDDVYNYCNINNWTDNVNKVSKAIENYGKDLLDLYKKTLNSIYDDFNGEMNGIMDKLNSFEFLDIKKRFIKPVAFETQNGQSKEIEYMEFFWQKNLYEMKGTIKDVVKFLKDVGNLWQQHDERINETKKLILKALEKDDENNRIFFDETEIKLNIALDALRQEHVIEKMDKQYENIVAILNSIKEKYEKVYVNQVNIIEDYYEMMKIECDLLSAELQEFIHFIYPMEMENRNIHRYSDQPNVSFEERCLIKEIIKCSQQIKTLKTWKQGVWLAMENLSLKTYDCLEPRIENWICRKIDNLSEKMTLKLEILDKRYDRIKIEILDKRKNEIKYHKEIFESHNEGVKNEFKKMKDKFEYLCINENDKLNEDIDYLKYVEMNAIRECRHGAINAMIITLGNKKTEVEECLKFIFENFKTDCELKTGNVKNSNVNYMKGIKMFYEGGNYSAEEAKILIGKLEILDKDITTELKNFLKDVDKYEMDLIKKYSSNYTETIALLNDLYEETLFHFQIKAGFMELNENVNNILDEFKSDFNLFECEVNNFFKYIIHNENDEPLENQNQYVWSSILELLYGNISNLFYQIKFSSSSNASENFEVESKGEADDDDDDDDDEYNYPNFCMEYSKQGNKITLSQMSTYRTNETHGVMDSSFTNCNWKLFKSREPPENDGTFISIVYNCIWFALDYIQKLACNFYKKNKENDLKRRDLLELNYETFAKKTLSTFRNYKIQCEKIWMKTIVDYENSTNSLLDNFENEFVNVLDCQTQKNNNLFKSFENKLLPLHGHPNNKDLLFNLEEEVIEKTSVLGLKWDDVIIKYKNQLKCFQIHHVKNEREIENIKSEYLYLRDKIFNDDLGNNLLEALMKITEKKNDSEENDLENVEDYTVNIVSPCAELHLALKLNEINLSSLSLYSTILKNFVKRQKNLLLPQQSQSSSEIDDYVRNIKLNSLESALKLKKLQSDECSYAICRGQFDDNEFFLPSFDMQQEINELFCKMNKRLKKMKEFAETKSNSHETELFKWLNVWKFNVKKIKKLYSVKYGGGGGDEEIDEKSQSNFSHVDINKPKTVLLKTSDSVTSTSSILCPPSIELDTKDDNNNTLDCTEKVESPIQKNRPISDEIKKRPVLIKTNLYKMSPPITRSGSPLKKNSPKEKSNKIKTITLEQENKKKTKSNVSRSPSPIKKPTTTLATPTSYKRTQTSSSIKNYEKNSNYNNKHRNVEGCVQNSSPRLDGATKRKSKTKILSISNVECSAKENSTTHKEQQERKLCEMENVILKQLSQPSLNKTEKTIRSQEKLSLVNLKNAGEHTGGDHKSLSFEKVQLCIEKTLENVNNVGQSKSSYLVTYSSENLKSDEEISFSILQNITSKSATSLSNKDVAMKKSRDAILSVSGEELVLSPSLKLEIDKTEIGDDDINITELLKQSPDNFDDVKTVRVFQDDDDDDANEYDSEMSTDGGESLERFSACIKDSKTSDVDKVSMQTAIWKDREEDLILNDVDYRQSVYHPAVSRRQNNECDNMDFSSERIRTKKQRVSGALLKYTLKLIRLLALFNLWPGDFGHMLTAKSLRG</sequence>
<dbReference type="KEGG" id="phu:Phum_PHUM492380"/>
<dbReference type="RefSeq" id="XP_002430647.1">
    <property type="nucleotide sequence ID" value="XM_002430602.1"/>
</dbReference>
<dbReference type="Pfam" id="PF14643">
    <property type="entry name" value="DUF4455"/>
    <property type="match status" value="2"/>
</dbReference>
<dbReference type="GeneID" id="8235941"/>
<protein>
    <recommendedName>
        <fullName evidence="3">DUF4455 domain-containing protein</fullName>
    </recommendedName>
</protein>
<dbReference type="OrthoDB" id="431588at2759"/>
<feature type="coiled-coil region" evidence="1">
    <location>
        <begin position="1121"/>
        <end position="1148"/>
    </location>
</feature>
<keyword evidence="6" id="KW-1185">Reference proteome</keyword>
<feature type="compositionally biased region" description="Low complexity" evidence="2">
    <location>
        <begin position="1464"/>
        <end position="1477"/>
    </location>
</feature>
<accession>E0VX03</accession>
<dbReference type="Proteomes" id="UP000009046">
    <property type="component" value="Unassembled WGS sequence"/>
</dbReference>
<dbReference type="EMBL" id="AAZO01005955">
    <property type="status" value="NOT_ANNOTATED_CDS"/>
    <property type="molecule type" value="Genomic_DNA"/>
</dbReference>
<evidence type="ECO:0000259" key="3">
    <source>
        <dbReference type="Pfam" id="PF14643"/>
    </source>
</evidence>
<dbReference type="InParanoid" id="E0VX03"/>
<dbReference type="EnsemblMetazoa" id="PHUM492380-RA">
    <property type="protein sequence ID" value="PHUM492380-PA"/>
    <property type="gene ID" value="PHUM492380"/>
</dbReference>
<dbReference type="HOGENOM" id="CLU_237335_0_0_1"/>
<keyword evidence="1" id="KW-0175">Coiled coil</keyword>
<reference evidence="4" key="2">
    <citation type="submission" date="2007-04" db="EMBL/GenBank/DDBJ databases">
        <title>The genome of the human body louse.</title>
        <authorList>
            <consortium name="The Human Body Louse Genome Consortium"/>
            <person name="Kirkness E."/>
            <person name="Walenz B."/>
            <person name="Hass B."/>
            <person name="Bruggner R."/>
            <person name="Strausberg R."/>
        </authorList>
    </citation>
    <scope>NUCLEOTIDE SEQUENCE</scope>
    <source>
        <strain evidence="4">USDA</strain>
    </source>
</reference>
<organism>
    <name type="scientific">Pediculus humanus subsp. corporis</name>
    <name type="common">Body louse</name>
    <dbReference type="NCBI Taxonomy" id="121224"/>
    <lineage>
        <taxon>Eukaryota</taxon>
        <taxon>Metazoa</taxon>
        <taxon>Ecdysozoa</taxon>
        <taxon>Arthropoda</taxon>
        <taxon>Hexapoda</taxon>
        <taxon>Insecta</taxon>
        <taxon>Pterygota</taxon>
        <taxon>Neoptera</taxon>
        <taxon>Paraneoptera</taxon>
        <taxon>Psocodea</taxon>
        <taxon>Troctomorpha</taxon>
        <taxon>Phthiraptera</taxon>
        <taxon>Anoplura</taxon>
        <taxon>Pediculidae</taxon>
        <taxon>Pediculus</taxon>
    </lineage>
</organism>
<dbReference type="EMBL" id="DS235824">
    <property type="protein sequence ID" value="EEB17909.1"/>
    <property type="molecule type" value="Genomic_DNA"/>
</dbReference>
<evidence type="ECO:0000313" key="6">
    <source>
        <dbReference type="Proteomes" id="UP000009046"/>
    </source>
</evidence>
<dbReference type="STRING" id="121224.E0VX03"/>
<feature type="region of interest" description="Disordered" evidence="2">
    <location>
        <begin position="1397"/>
        <end position="1502"/>
    </location>
</feature>
<name>E0VX03_PEDHC</name>
<feature type="domain" description="DUF4455" evidence="3">
    <location>
        <begin position="274"/>
        <end position="487"/>
    </location>
</feature>
<dbReference type="eggNOG" id="ENOG502T6FX">
    <property type="taxonomic scope" value="Eukaryota"/>
</dbReference>
<reference evidence="4" key="1">
    <citation type="submission" date="2007-04" db="EMBL/GenBank/DDBJ databases">
        <title>Annotation of Pediculus humanus corporis strain USDA.</title>
        <authorList>
            <person name="Kirkness E."/>
            <person name="Hannick L."/>
            <person name="Hass B."/>
            <person name="Bruggner R."/>
            <person name="Lawson D."/>
            <person name="Bidwell S."/>
            <person name="Joardar V."/>
            <person name="Caler E."/>
            <person name="Walenz B."/>
            <person name="Inman J."/>
            <person name="Schobel S."/>
            <person name="Galinsky K."/>
            <person name="Amedeo P."/>
            <person name="Strausberg R."/>
        </authorList>
    </citation>
    <scope>NUCLEOTIDE SEQUENCE</scope>
    <source>
        <strain evidence="4">USDA</strain>
    </source>
</reference>
<evidence type="ECO:0000256" key="2">
    <source>
        <dbReference type="SAM" id="MobiDB-lite"/>
    </source>
</evidence>
<dbReference type="VEuPathDB" id="VectorBase:PHUM492380"/>
<gene>
    <name evidence="5" type="primary">8235941</name>
    <name evidence="4" type="ORF">Phum_PHUM492380</name>
</gene>
<feature type="domain" description="DUF4455" evidence="3">
    <location>
        <begin position="58"/>
        <end position="237"/>
    </location>
</feature>
<feature type="compositionally biased region" description="Polar residues" evidence="2">
    <location>
        <begin position="1436"/>
        <end position="1463"/>
    </location>
</feature>
<evidence type="ECO:0000313" key="4">
    <source>
        <dbReference type="EMBL" id="EEB17909.1"/>
    </source>
</evidence>
<reference evidence="5" key="3">
    <citation type="submission" date="2021-02" db="UniProtKB">
        <authorList>
            <consortium name="EnsemblMetazoa"/>
        </authorList>
    </citation>
    <scope>IDENTIFICATION</scope>
    <source>
        <strain evidence="5">USDA</strain>
    </source>
</reference>
<dbReference type="CTD" id="8235941"/>
<proteinExistence type="predicted"/>
<evidence type="ECO:0000256" key="1">
    <source>
        <dbReference type="SAM" id="Coils"/>
    </source>
</evidence>
<evidence type="ECO:0000313" key="5">
    <source>
        <dbReference type="EnsemblMetazoa" id="PHUM492380-PA"/>
    </source>
</evidence>